<dbReference type="InterPro" id="IPR043168">
    <property type="entry name" value="DegV_C"/>
</dbReference>
<name>A0A832I5V0_9THEM</name>
<dbReference type="NCBIfam" id="TIGR00762">
    <property type="entry name" value="DegV"/>
    <property type="match status" value="1"/>
</dbReference>
<accession>A0A832I5V0</accession>
<dbReference type="Gene3D" id="3.30.1180.10">
    <property type="match status" value="1"/>
</dbReference>
<dbReference type="Pfam" id="PF02645">
    <property type="entry name" value="DegV"/>
    <property type="match status" value="1"/>
</dbReference>
<organism evidence="2">
    <name type="scientific">Pseudothermotoga hypogea</name>
    <dbReference type="NCBI Taxonomy" id="57487"/>
    <lineage>
        <taxon>Bacteria</taxon>
        <taxon>Thermotogati</taxon>
        <taxon>Thermotogota</taxon>
        <taxon>Thermotogae</taxon>
        <taxon>Thermotogales</taxon>
        <taxon>Thermotogaceae</taxon>
        <taxon>Pseudothermotoga</taxon>
    </lineage>
</organism>
<dbReference type="PANTHER" id="PTHR33434">
    <property type="entry name" value="DEGV DOMAIN-CONTAINING PROTEIN DR_1986-RELATED"/>
    <property type="match status" value="1"/>
</dbReference>
<protein>
    <submittedName>
        <fullName evidence="2">DegV family protein</fullName>
    </submittedName>
</protein>
<dbReference type="EMBL" id="DTKQ01000013">
    <property type="protein sequence ID" value="HGZ78647.1"/>
    <property type="molecule type" value="Genomic_DNA"/>
</dbReference>
<dbReference type="Gene3D" id="3.40.50.10170">
    <property type="match status" value="1"/>
</dbReference>
<keyword evidence="1" id="KW-0446">Lipid-binding</keyword>
<dbReference type="SUPFAM" id="SSF82549">
    <property type="entry name" value="DAK1/DegV-like"/>
    <property type="match status" value="1"/>
</dbReference>
<proteinExistence type="predicted"/>
<dbReference type="PROSITE" id="PS51482">
    <property type="entry name" value="DEGV"/>
    <property type="match status" value="1"/>
</dbReference>
<dbReference type="AlphaFoldDB" id="A0A832I5V0"/>
<reference evidence="2" key="1">
    <citation type="journal article" date="2020" name="mSystems">
        <title>Genome- and Community-Level Interaction Insights into Carbon Utilization and Element Cycling Functions of Hydrothermarchaeota in Hydrothermal Sediment.</title>
        <authorList>
            <person name="Zhou Z."/>
            <person name="Liu Y."/>
            <person name="Xu W."/>
            <person name="Pan J."/>
            <person name="Luo Z.H."/>
            <person name="Li M."/>
        </authorList>
    </citation>
    <scope>NUCLEOTIDE SEQUENCE [LARGE SCALE GENOMIC DNA]</scope>
    <source>
        <strain evidence="2">SpSt-86</strain>
    </source>
</reference>
<dbReference type="PANTHER" id="PTHR33434:SF2">
    <property type="entry name" value="FATTY ACID-BINDING PROTEIN TM_1468"/>
    <property type="match status" value="1"/>
</dbReference>
<dbReference type="GO" id="GO:0008289">
    <property type="term" value="F:lipid binding"/>
    <property type="evidence" value="ECO:0007669"/>
    <property type="project" value="UniProtKB-KW"/>
</dbReference>
<dbReference type="InterPro" id="IPR050270">
    <property type="entry name" value="DegV_domain_contain"/>
</dbReference>
<evidence type="ECO:0000313" key="2">
    <source>
        <dbReference type="EMBL" id="HGZ78647.1"/>
    </source>
</evidence>
<comment type="caution">
    <text evidence="2">The sequence shown here is derived from an EMBL/GenBank/DDBJ whole genome shotgun (WGS) entry which is preliminary data.</text>
</comment>
<evidence type="ECO:0000256" key="1">
    <source>
        <dbReference type="ARBA" id="ARBA00023121"/>
    </source>
</evidence>
<dbReference type="InterPro" id="IPR003797">
    <property type="entry name" value="DegV"/>
</dbReference>
<gene>
    <name evidence="2" type="ORF">ENW55_01515</name>
</gene>
<sequence>MNLRIFRWRVFCMDKTAFVVDSTADFPTDWKPPLDLYRLPLRVIVDGKEFRDGVDIDVDKLCSLMKEHHNISTSLPSMEDIIKLFEDIKSKYQQIFVVTLSQKLSGTYNAVKMVIENFGLRNFLLFDSKGVSGKIFYIVARLMRDVLNGKRISQQNVIEYGRDCEMLFLLESLEYLKKGGRIGKLSLFLGKLLHLKPVLKINREGEVSKASLAMSQEDAIAKLVNMVTSFVEKVPNYVLYGGYGAIHMKEKLEQILSKFNRCDGIARVGATVLAHTGPEVLGVLVGKAF</sequence>